<comment type="caution">
    <text evidence="2">The sequence shown here is derived from an EMBL/GenBank/DDBJ whole genome shotgun (WGS) entry which is preliminary data.</text>
</comment>
<gene>
    <name evidence="2" type="ORF">HMPREF0758_2849</name>
</gene>
<reference evidence="2 3" key="1">
    <citation type="submission" date="2010-01" db="EMBL/GenBank/DDBJ databases">
        <authorList>
            <person name="Muzny D."/>
            <person name="Qin X."/>
            <person name="Deng J."/>
            <person name="Jiang H."/>
            <person name="Liu Y."/>
            <person name="Qu J."/>
            <person name="Song X.-Z."/>
            <person name="Zhang L."/>
            <person name="Thornton R."/>
            <person name="Coyle M."/>
            <person name="Francisco L."/>
            <person name="Jackson L."/>
            <person name="Javaid M."/>
            <person name="Korchina V."/>
            <person name="Kovar C."/>
            <person name="Mata R."/>
            <person name="Mathew T."/>
            <person name="Ngo R."/>
            <person name="Nguyen L."/>
            <person name="Nguyen N."/>
            <person name="Okwuonu G."/>
            <person name="Ongeri F."/>
            <person name="Pham C."/>
            <person name="Simmons D."/>
            <person name="Wilczek-Boney K."/>
            <person name="Hale W."/>
            <person name="Jakkamsetti A."/>
            <person name="Pham P."/>
            <person name="Ruth R."/>
            <person name="San Lucas F."/>
            <person name="Warren J."/>
            <person name="Zhang J."/>
            <person name="Zhao Z."/>
            <person name="Zhou C."/>
            <person name="Zhu D."/>
            <person name="Lee S."/>
            <person name="Bess C."/>
            <person name="Blankenburg K."/>
            <person name="Forbes L."/>
            <person name="Fu Q."/>
            <person name="Gubbala S."/>
            <person name="Hirani K."/>
            <person name="Jayaseelan J.C."/>
            <person name="Lara F."/>
            <person name="Munidasa M."/>
            <person name="Palculict T."/>
            <person name="Patil S."/>
            <person name="Pu L.-L."/>
            <person name="Saada N."/>
            <person name="Tang L."/>
            <person name="Weissenberger G."/>
            <person name="Zhu Y."/>
            <person name="Hemphill L."/>
            <person name="Shang Y."/>
            <person name="Youmans B."/>
            <person name="Ayvaz T."/>
            <person name="Ross M."/>
            <person name="Santibanez J."/>
            <person name="Aqrawi P."/>
            <person name="Gross S."/>
            <person name="Joshi V."/>
            <person name="Fowler G."/>
            <person name="Nazareth L."/>
            <person name="Reid J."/>
            <person name="Worley K."/>
            <person name="Petrosino J."/>
            <person name="Highlander S."/>
            <person name="Gibbs R."/>
        </authorList>
    </citation>
    <scope>NUCLEOTIDE SEQUENCE [LARGE SCALE GENOMIC DNA]</scope>
    <source>
        <strain evidence="2 3">DSM 4582</strain>
    </source>
</reference>
<keyword evidence="3" id="KW-1185">Reference proteome</keyword>
<dbReference type="AlphaFoldDB" id="D4E3U9"/>
<name>D4E3U9_SEROD</name>
<evidence type="ECO:0000313" key="3">
    <source>
        <dbReference type="Proteomes" id="UP000005723"/>
    </source>
</evidence>
<evidence type="ECO:0000256" key="1">
    <source>
        <dbReference type="SAM" id="Phobius"/>
    </source>
</evidence>
<evidence type="ECO:0000313" key="2">
    <source>
        <dbReference type="EMBL" id="EFE95647.1"/>
    </source>
</evidence>
<organism evidence="2 3">
    <name type="scientific">Serratia odorifera DSM 4582</name>
    <dbReference type="NCBI Taxonomy" id="667129"/>
    <lineage>
        <taxon>Bacteria</taxon>
        <taxon>Pseudomonadati</taxon>
        <taxon>Pseudomonadota</taxon>
        <taxon>Gammaproteobacteria</taxon>
        <taxon>Enterobacterales</taxon>
        <taxon>Yersiniaceae</taxon>
        <taxon>Serratia</taxon>
    </lineage>
</organism>
<dbReference type="HOGENOM" id="CLU_1905314_0_0_6"/>
<dbReference type="RefSeq" id="WP_004960669.1">
    <property type="nucleotide sequence ID" value="NZ_GG753567.1"/>
</dbReference>
<keyword evidence="1" id="KW-1133">Transmembrane helix</keyword>
<dbReference type="STRING" id="667129.HMPREF0758_2849"/>
<accession>D4E3U9</accession>
<feature type="transmembrane region" description="Helical" evidence="1">
    <location>
        <begin position="16"/>
        <end position="42"/>
    </location>
</feature>
<keyword evidence="1" id="KW-0812">Transmembrane</keyword>
<feature type="transmembrane region" description="Helical" evidence="1">
    <location>
        <begin position="63"/>
        <end position="81"/>
    </location>
</feature>
<feature type="transmembrane region" description="Helical" evidence="1">
    <location>
        <begin position="87"/>
        <end position="109"/>
    </location>
</feature>
<keyword evidence="1" id="KW-0472">Membrane</keyword>
<protein>
    <submittedName>
        <fullName evidence="2">Uncharacterized protein</fullName>
    </submittedName>
</protein>
<sequence length="133" mass="14398">MSDSDSLLLLFNLVRLIMIDVVLYLLSGLCVLYSLPSVWMNVAMLAKSSGAEKEIQALLRWNALKAVLMAVSVLCFGVYVSPSFHSITFLNFLGALSLLLGVSSILSLIETRNKSVGLIAVIFIAFGLWGASL</sequence>
<dbReference type="Proteomes" id="UP000005723">
    <property type="component" value="Unassembled WGS sequence"/>
</dbReference>
<dbReference type="OrthoDB" id="9984818at2"/>
<feature type="transmembrane region" description="Helical" evidence="1">
    <location>
        <begin position="116"/>
        <end position="132"/>
    </location>
</feature>
<proteinExistence type="predicted"/>
<dbReference type="EMBL" id="ADBY01000046">
    <property type="protein sequence ID" value="EFE95647.1"/>
    <property type="molecule type" value="Genomic_DNA"/>
</dbReference>